<feature type="region of interest" description="Disordered" evidence="1">
    <location>
        <begin position="1"/>
        <end position="73"/>
    </location>
</feature>
<keyword evidence="4" id="KW-1185">Reference proteome</keyword>
<feature type="compositionally biased region" description="Polar residues" evidence="1">
    <location>
        <begin position="501"/>
        <end position="514"/>
    </location>
</feature>
<dbReference type="OrthoDB" id="676522at2759"/>
<dbReference type="AlphaFoldDB" id="A0A8K0DVH3"/>
<evidence type="ECO:0000313" key="3">
    <source>
        <dbReference type="EMBL" id="KAF3434535.1"/>
    </source>
</evidence>
<keyword evidence="2" id="KW-0812">Transmembrane</keyword>
<protein>
    <submittedName>
        <fullName evidence="3">Uncharacterized protein</fullName>
    </submittedName>
</protein>
<evidence type="ECO:0000256" key="1">
    <source>
        <dbReference type="SAM" id="MobiDB-lite"/>
    </source>
</evidence>
<evidence type="ECO:0000313" key="4">
    <source>
        <dbReference type="Proteomes" id="UP000796880"/>
    </source>
</evidence>
<feature type="compositionally biased region" description="Low complexity" evidence="1">
    <location>
        <begin position="724"/>
        <end position="736"/>
    </location>
</feature>
<keyword evidence="2" id="KW-0472">Membrane</keyword>
<sequence length="897" mass="99893">MALPSNRSSSSPISGRVNPNARNSKIGNPIRRSFAGNPFTKPSIVPNLRGFNPNTPVNSPSEHPRRNSMGRDPIVTLRDYEDKENGKDQNWKPIKVRSPIDSKDIKNFMSLTISTASKISPSPRKKILVERNEPLSTSVSFSVSKIPYFSQVVGHSDLKEKGPTSPVNSKASKIEAIHDSEQLLGSNTEPDSLPKTVTEEPHSFNVIEEPDSVNLDPSFKISPPASSSFPIIAPLDSDLMPPYDPKTNYICLRPQFLHYRPNTRVKFYLEKENEGKRIEDSLISETFSDIDATEETPPEYSQKEFEDVSSEEMSKGQSKPRFFWRKKLIFSLMVLSFACLSISAIHSPVIDPSMFEGATFSKLYDHSEIAGLLRASFNGFDQNLWVWSAKAVSFISELITNLRGEPNLGTLHYCNLTAWLEDVQNSNEYMVFDHCGKRTEGNSEMNKFGARRGIEVYIENLEEKGLLDIGYSVEFVDASSEIHAFPKYEEQVHQEAEPSVENINPDSEEVSQPSELEVIENQEQVPQEAEPDSEQVQQAPEAEADEVQPEVLEVGKLQGQSEMSSGGEVELPKEDFFCSENPEVDDVLHKNAPTIEVVELKVNGSPENTFSIASVLGIASLFVSLIVGTTFIYVNRRKNSTLNASNSACQPLATKKLDSISTIPIHTFQEKPASWNWVEVSYPSEMSSFNNSGSSYRKKPLKGLNEAESQERKSRKNSHHMRESLASSSLDSSMGSPSYGSFTTYEKIPSKHVDTLYWKLSLLTLLDRFRPRSVKGIKLKISTLTNVESPIQAELKAIEWAFETATEKHWSKVIKSTDAQAAIKEVLSVEIHVLGIQDSIAKLSFSSNVNLSSNQLDVSFSGLSKDFVDIILLDQATVAGDPVCYKVDYVHGGNGAY</sequence>
<name>A0A8K0DVH3_9ROSA</name>
<gene>
    <name evidence="3" type="ORF">FNV43_RR21620</name>
</gene>
<organism evidence="3 4">
    <name type="scientific">Rhamnella rubrinervis</name>
    <dbReference type="NCBI Taxonomy" id="2594499"/>
    <lineage>
        <taxon>Eukaryota</taxon>
        <taxon>Viridiplantae</taxon>
        <taxon>Streptophyta</taxon>
        <taxon>Embryophyta</taxon>
        <taxon>Tracheophyta</taxon>
        <taxon>Spermatophyta</taxon>
        <taxon>Magnoliopsida</taxon>
        <taxon>eudicotyledons</taxon>
        <taxon>Gunneridae</taxon>
        <taxon>Pentapetalae</taxon>
        <taxon>rosids</taxon>
        <taxon>fabids</taxon>
        <taxon>Rosales</taxon>
        <taxon>Rhamnaceae</taxon>
        <taxon>rhamnoid group</taxon>
        <taxon>Rhamneae</taxon>
        <taxon>Rhamnella</taxon>
    </lineage>
</organism>
<comment type="caution">
    <text evidence="3">The sequence shown here is derived from an EMBL/GenBank/DDBJ whole genome shotgun (WGS) entry which is preliminary data.</text>
</comment>
<dbReference type="PANTHER" id="PTHR34775">
    <property type="entry name" value="TRANSMEMBRANE PROTEIN"/>
    <property type="match status" value="1"/>
</dbReference>
<reference evidence="3" key="1">
    <citation type="submission" date="2020-03" db="EMBL/GenBank/DDBJ databases">
        <title>A high-quality chromosome-level genome assembly of a woody plant with both climbing and erect habits, Rhamnella rubrinervis.</title>
        <authorList>
            <person name="Lu Z."/>
            <person name="Yang Y."/>
            <person name="Zhu X."/>
            <person name="Sun Y."/>
        </authorList>
    </citation>
    <scope>NUCLEOTIDE SEQUENCE</scope>
    <source>
        <strain evidence="3">BYM</strain>
        <tissue evidence="3">Leaf</tissue>
    </source>
</reference>
<feature type="region of interest" description="Disordered" evidence="1">
    <location>
        <begin position="292"/>
        <end position="312"/>
    </location>
</feature>
<keyword evidence="2" id="KW-1133">Transmembrane helix</keyword>
<feature type="region of interest" description="Disordered" evidence="1">
    <location>
        <begin position="489"/>
        <end position="547"/>
    </location>
</feature>
<feature type="compositionally biased region" description="Low complexity" evidence="1">
    <location>
        <begin position="1"/>
        <end position="14"/>
    </location>
</feature>
<feature type="region of interest" description="Disordered" evidence="1">
    <location>
        <begin position="688"/>
        <end position="736"/>
    </location>
</feature>
<dbReference type="PANTHER" id="PTHR34775:SF4">
    <property type="entry name" value="TRANSMEMBRANE PROTEIN"/>
    <property type="match status" value="1"/>
</dbReference>
<proteinExistence type="predicted"/>
<dbReference type="EMBL" id="VOIH02000010">
    <property type="protein sequence ID" value="KAF3434535.1"/>
    <property type="molecule type" value="Genomic_DNA"/>
</dbReference>
<feature type="transmembrane region" description="Helical" evidence="2">
    <location>
        <begin position="610"/>
        <end position="634"/>
    </location>
</feature>
<feature type="transmembrane region" description="Helical" evidence="2">
    <location>
        <begin position="328"/>
        <end position="346"/>
    </location>
</feature>
<accession>A0A8K0DVH3</accession>
<evidence type="ECO:0000256" key="2">
    <source>
        <dbReference type="SAM" id="Phobius"/>
    </source>
</evidence>
<feature type="compositionally biased region" description="Polar residues" evidence="1">
    <location>
        <begin position="52"/>
        <end position="61"/>
    </location>
</feature>
<dbReference type="Proteomes" id="UP000796880">
    <property type="component" value="Unassembled WGS sequence"/>
</dbReference>